<dbReference type="EMBL" id="JAGQDD010000021">
    <property type="protein sequence ID" value="MBQ0932934.1"/>
    <property type="molecule type" value="Genomic_DNA"/>
</dbReference>
<reference evidence="5 6" key="1">
    <citation type="submission" date="2021-04" db="EMBL/GenBank/DDBJ databases">
        <title>The genome sequence of Ideonella sp. 3Y2.</title>
        <authorList>
            <person name="Liu Y."/>
        </authorList>
    </citation>
    <scope>NUCLEOTIDE SEQUENCE [LARGE SCALE GENOMIC DNA]</scope>
    <source>
        <strain evidence="5 6">3Y2</strain>
    </source>
</reference>
<dbReference type="PANTHER" id="PTHR10434:SF9">
    <property type="entry name" value="PHOSPHOLIPID_GLYCEROL ACYLTRANSFERASE DOMAIN-CONTAINING PROTEIN"/>
    <property type="match status" value="1"/>
</dbReference>
<comment type="caution">
    <text evidence="5">The sequence shown here is derived from an EMBL/GenBank/DDBJ whole genome shotgun (WGS) entry which is preliminary data.</text>
</comment>
<evidence type="ECO:0000256" key="1">
    <source>
        <dbReference type="ARBA" id="ARBA00005189"/>
    </source>
</evidence>
<dbReference type="Pfam" id="PF01553">
    <property type="entry name" value="Acyltransferase"/>
    <property type="match status" value="1"/>
</dbReference>
<proteinExistence type="predicted"/>
<dbReference type="InterPro" id="IPR002123">
    <property type="entry name" value="Plipid/glycerol_acylTrfase"/>
</dbReference>
<evidence type="ECO:0000256" key="3">
    <source>
        <dbReference type="ARBA" id="ARBA00023315"/>
    </source>
</evidence>
<sequence>MALWVLKAMGWTLVWEGLPARQGVLIAYPHTSNWDFVIGVLAKWAIGIPAKFWGKDSLFRIPLLGRWFRWIGGIPVDRSGARGIASAMTERFQAAREADEFLWLALAPEGTRSLVDHWKSGFYPVAFEAGVPIGLILFDYRRKRVGFDRFVMLSGDRHADMAVLAEYYREHAHGARPELASPVRLK</sequence>
<feature type="domain" description="Phospholipid/glycerol acyltransferase" evidence="4">
    <location>
        <begin position="24"/>
        <end position="138"/>
    </location>
</feature>
<dbReference type="SMART" id="SM00563">
    <property type="entry name" value="PlsC"/>
    <property type="match status" value="1"/>
</dbReference>
<dbReference type="SUPFAM" id="SSF69593">
    <property type="entry name" value="Glycerol-3-phosphate (1)-acyltransferase"/>
    <property type="match status" value="1"/>
</dbReference>
<evidence type="ECO:0000313" key="5">
    <source>
        <dbReference type="EMBL" id="MBQ0932934.1"/>
    </source>
</evidence>
<dbReference type="PANTHER" id="PTHR10434">
    <property type="entry name" value="1-ACYL-SN-GLYCEROL-3-PHOSPHATE ACYLTRANSFERASE"/>
    <property type="match status" value="1"/>
</dbReference>
<keyword evidence="6" id="KW-1185">Reference proteome</keyword>
<dbReference type="GO" id="GO:0003841">
    <property type="term" value="F:1-acylglycerol-3-phosphate O-acyltransferase activity"/>
    <property type="evidence" value="ECO:0007669"/>
    <property type="project" value="TreeGrafter"/>
</dbReference>
<evidence type="ECO:0000256" key="2">
    <source>
        <dbReference type="ARBA" id="ARBA00022679"/>
    </source>
</evidence>
<dbReference type="AlphaFoldDB" id="A0A940YAE5"/>
<name>A0A940YAE5_9BURK</name>
<protein>
    <submittedName>
        <fullName evidence="5">1-acyl-sn-glycerol-3-phosphate acyltransferase</fullName>
    </submittedName>
</protein>
<accession>A0A940YAE5</accession>
<dbReference type="Proteomes" id="UP000676246">
    <property type="component" value="Unassembled WGS sequence"/>
</dbReference>
<keyword evidence="3 5" id="KW-0012">Acyltransferase</keyword>
<keyword evidence="2" id="KW-0808">Transferase</keyword>
<dbReference type="GO" id="GO:0006654">
    <property type="term" value="P:phosphatidic acid biosynthetic process"/>
    <property type="evidence" value="ECO:0007669"/>
    <property type="project" value="TreeGrafter"/>
</dbReference>
<gene>
    <name evidence="5" type="ORF">KAK03_20885</name>
</gene>
<evidence type="ECO:0000259" key="4">
    <source>
        <dbReference type="SMART" id="SM00563"/>
    </source>
</evidence>
<evidence type="ECO:0000313" key="6">
    <source>
        <dbReference type="Proteomes" id="UP000676246"/>
    </source>
</evidence>
<organism evidence="5 6">
    <name type="scientific">Ideonella alba</name>
    <dbReference type="NCBI Taxonomy" id="2824118"/>
    <lineage>
        <taxon>Bacteria</taxon>
        <taxon>Pseudomonadati</taxon>
        <taxon>Pseudomonadota</taxon>
        <taxon>Betaproteobacteria</taxon>
        <taxon>Burkholderiales</taxon>
        <taxon>Sphaerotilaceae</taxon>
        <taxon>Ideonella</taxon>
    </lineage>
</organism>
<comment type="pathway">
    <text evidence="1">Lipid metabolism.</text>
</comment>